<evidence type="ECO:0000256" key="1">
    <source>
        <dbReference type="SAM" id="Phobius"/>
    </source>
</evidence>
<dbReference type="EMBL" id="JARKHS020001855">
    <property type="protein sequence ID" value="KAK8787389.1"/>
    <property type="molecule type" value="Genomic_DNA"/>
</dbReference>
<evidence type="ECO:0000313" key="3">
    <source>
        <dbReference type="Proteomes" id="UP001321473"/>
    </source>
</evidence>
<keyword evidence="1" id="KW-1133">Transmembrane helix</keyword>
<protein>
    <submittedName>
        <fullName evidence="2">Uncharacterized protein</fullName>
    </submittedName>
</protein>
<sequence length="227" mass="25597">MADSRQGGPTNSAAAAYGMEGTDGWELLPKGGGDCPEAARATLRNEQRHRRRALNEPINSANGGRGYLYDLEFIPFRLLPWAATVHKTMYAFTFGYLPFITFLHSLLIPETPLSLPPLPVLPEKMWLPAFFLLMCLFHAGTDIIMYTVTIWMRQFNLGTPFGVFLHIKLLFRLSLFIPAKYSATLLTLGIKVRVELSQDELVSVLDQIKDSRSGFTYPPNLISDRMR</sequence>
<keyword evidence="1" id="KW-0472">Membrane</keyword>
<evidence type="ECO:0000313" key="2">
    <source>
        <dbReference type="EMBL" id="KAK8787389.1"/>
    </source>
</evidence>
<feature type="transmembrane region" description="Helical" evidence="1">
    <location>
        <begin position="89"/>
        <end position="107"/>
    </location>
</feature>
<reference evidence="2 3" key="1">
    <citation type="journal article" date="2023" name="Arcadia Sci">
        <title>De novo assembly of a long-read Amblyomma americanum tick genome.</title>
        <authorList>
            <person name="Chou S."/>
            <person name="Poskanzer K.E."/>
            <person name="Rollins M."/>
            <person name="Thuy-Boun P.S."/>
        </authorList>
    </citation>
    <scope>NUCLEOTIDE SEQUENCE [LARGE SCALE GENOMIC DNA]</scope>
    <source>
        <strain evidence="2">F_SG_1</strain>
        <tissue evidence="2">Salivary glands</tissue>
    </source>
</reference>
<gene>
    <name evidence="2" type="ORF">V5799_022838</name>
</gene>
<dbReference type="Proteomes" id="UP001321473">
    <property type="component" value="Unassembled WGS sequence"/>
</dbReference>
<organism evidence="2 3">
    <name type="scientific">Amblyomma americanum</name>
    <name type="common">Lone star tick</name>
    <dbReference type="NCBI Taxonomy" id="6943"/>
    <lineage>
        <taxon>Eukaryota</taxon>
        <taxon>Metazoa</taxon>
        <taxon>Ecdysozoa</taxon>
        <taxon>Arthropoda</taxon>
        <taxon>Chelicerata</taxon>
        <taxon>Arachnida</taxon>
        <taxon>Acari</taxon>
        <taxon>Parasitiformes</taxon>
        <taxon>Ixodida</taxon>
        <taxon>Ixodoidea</taxon>
        <taxon>Ixodidae</taxon>
        <taxon>Amblyomminae</taxon>
        <taxon>Amblyomma</taxon>
    </lineage>
</organism>
<keyword evidence="3" id="KW-1185">Reference proteome</keyword>
<accession>A0AAQ4FJG8</accession>
<keyword evidence="1" id="KW-0812">Transmembrane</keyword>
<proteinExistence type="predicted"/>
<dbReference type="AlphaFoldDB" id="A0AAQ4FJG8"/>
<name>A0AAQ4FJG8_AMBAM</name>
<feature type="transmembrane region" description="Helical" evidence="1">
    <location>
        <begin position="127"/>
        <end position="148"/>
    </location>
</feature>
<comment type="caution">
    <text evidence="2">The sequence shown here is derived from an EMBL/GenBank/DDBJ whole genome shotgun (WGS) entry which is preliminary data.</text>
</comment>